<reference evidence="1" key="1">
    <citation type="journal article" date="2020" name="bioRxiv">
        <title>Whole genome comparisons of ergot fungi reveals the divergence and evolution of species within the genus Claviceps are the result of varying mechanisms driving genome evolution and host range expansion.</title>
        <authorList>
            <person name="Wyka S.A."/>
            <person name="Mondo S.J."/>
            <person name="Liu M."/>
            <person name="Dettman J."/>
            <person name="Nalam V."/>
            <person name="Broders K.D."/>
        </authorList>
    </citation>
    <scope>NUCLEOTIDE SEQUENCE</scope>
    <source>
        <strain evidence="1">CCC 489</strain>
    </source>
</reference>
<accession>A0A8K0J6X7</accession>
<evidence type="ECO:0000313" key="2">
    <source>
        <dbReference type="Proteomes" id="UP000811619"/>
    </source>
</evidence>
<evidence type="ECO:0000313" key="1">
    <source>
        <dbReference type="EMBL" id="KAG5922895.1"/>
    </source>
</evidence>
<organism evidence="1 2">
    <name type="scientific">Claviceps africana</name>
    <dbReference type="NCBI Taxonomy" id="83212"/>
    <lineage>
        <taxon>Eukaryota</taxon>
        <taxon>Fungi</taxon>
        <taxon>Dikarya</taxon>
        <taxon>Ascomycota</taxon>
        <taxon>Pezizomycotina</taxon>
        <taxon>Sordariomycetes</taxon>
        <taxon>Hypocreomycetidae</taxon>
        <taxon>Hypocreales</taxon>
        <taxon>Clavicipitaceae</taxon>
        <taxon>Claviceps</taxon>
    </lineage>
</organism>
<sequence>MSILDIPNLSGWPPRFESGKAVDGKCLGRPLPACQVTTMSRSTGPQTPVHSSNRATIKLSNQVPVPLFGFRKR</sequence>
<protein>
    <submittedName>
        <fullName evidence="1">Uncharacterized protein</fullName>
    </submittedName>
</protein>
<dbReference type="Proteomes" id="UP000811619">
    <property type="component" value="Unassembled WGS sequence"/>
</dbReference>
<comment type="caution">
    <text evidence="1">The sequence shown here is derived from an EMBL/GenBank/DDBJ whole genome shotgun (WGS) entry which is preliminary data.</text>
</comment>
<keyword evidence="2" id="KW-1185">Reference proteome</keyword>
<name>A0A8K0J6X7_9HYPO</name>
<proteinExistence type="predicted"/>
<dbReference type="EMBL" id="SRPY01000479">
    <property type="protein sequence ID" value="KAG5922895.1"/>
    <property type="molecule type" value="Genomic_DNA"/>
</dbReference>
<dbReference type="AlphaFoldDB" id="A0A8K0J6X7"/>
<gene>
    <name evidence="1" type="ORF">E4U42_005168</name>
</gene>